<comment type="caution">
    <text evidence="2">The sequence shown here is derived from an EMBL/GenBank/DDBJ whole genome shotgun (WGS) entry which is preliminary data.</text>
</comment>
<feature type="domain" description="ABM" evidence="1">
    <location>
        <begin position="5"/>
        <end position="70"/>
    </location>
</feature>
<dbReference type="InterPro" id="IPR007138">
    <property type="entry name" value="ABM_dom"/>
</dbReference>
<dbReference type="OrthoDB" id="4763972at2"/>
<keyword evidence="3" id="KW-1185">Reference proteome</keyword>
<evidence type="ECO:0000259" key="1">
    <source>
        <dbReference type="Pfam" id="PF03992"/>
    </source>
</evidence>
<dbReference type="SUPFAM" id="SSF54909">
    <property type="entry name" value="Dimeric alpha+beta barrel"/>
    <property type="match status" value="1"/>
</dbReference>
<dbReference type="RefSeq" id="WP_090590519.1">
    <property type="nucleotide sequence ID" value="NZ_CP104302.1"/>
</dbReference>
<dbReference type="AlphaFoldDB" id="A0A2G5PD08"/>
<evidence type="ECO:0000313" key="3">
    <source>
        <dbReference type="Proteomes" id="UP000230551"/>
    </source>
</evidence>
<dbReference type="Gene3D" id="3.30.70.100">
    <property type="match status" value="1"/>
</dbReference>
<gene>
    <name evidence="2" type="ORF">CQY22_007995</name>
</gene>
<accession>A0A2G5PD08</accession>
<organism evidence="2 3">
    <name type="scientific">Mycolicibacterium brumae</name>
    <dbReference type="NCBI Taxonomy" id="85968"/>
    <lineage>
        <taxon>Bacteria</taxon>
        <taxon>Bacillati</taxon>
        <taxon>Actinomycetota</taxon>
        <taxon>Actinomycetes</taxon>
        <taxon>Mycobacteriales</taxon>
        <taxon>Mycobacteriaceae</taxon>
        <taxon>Mycolicibacterium</taxon>
    </lineage>
</organism>
<reference evidence="2 3" key="1">
    <citation type="journal article" date="2017" name="Infect. Genet. Evol.">
        <title>The new phylogeny of the genus Mycobacterium: The old and the news.</title>
        <authorList>
            <person name="Tortoli E."/>
            <person name="Fedrizzi T."/>
            <person name="Meehan C.J."/>
            <person name="Trovato A."/>
            <person name="Grottola A."/>
            <person name="Giacobazzi E."/>
            <person name="Serpini G.F."/>
            <person name="Tagliazucchi S."/>
            <person name="Fabio A."/>
            <person name="Bettua C."/>
            <person name="Bertorelli R."/>
            <person name="Frascaro F."/>
            <person name="De Sanctis V."/>
            <person name="Pecorari M."/>
            <person name="Jousson O."/>
            <person name="Segata N."/>
            <person name="Cirillo D.M."/>
        </authorList>
    </citation>
    <scope>NUCLEOTIDE SEQUENCE [LARGE SCALE GENOMIC DNA]</scope>
    <source>
        <strain evidence="2 3">CIP1034565</strain>
    </source>
</reference>
<evidence type="ECO:0000313" key="2">
    <source>
        <dbReference type="EMBL" id="PIB75970.1"/>
    </source>
</evidence>
<dbReference type="EMBL" id="PDCN02000007">
    <property type="protein sequence ID" value="PIB75970.1"/>
    <property type="molecule type" value="Genomic_DNA"/>
</dbReference>
<keyword evidence="2" id="KW-0560">Oxidoreductase</keyword>
<protein>
    <submittedName>
        <fullName evidence="2">Antibiotic biosynthesis monooxygenase</fullName>
    </submittedName>
</protein>
<dbReference type="Proteomes" id="UP000230551">
    <property type="component" value="Unassembled WGS sequence"/>
</dbReference>
<dbReference type="InterPro" id="IPR011008">
    <property type="entry name" value="Dimeric_a/b-barrel"/>
</dbReference>
<dbReference type="GO" id="GO:0004497">
    <property type="term" value="F:monooxygenase activity"/>
    <property type="evidence" value="ECO:0007669"/>
    <property type="project" value="UniProtKB-KW"/>
</dbReference>
<dbReference type="Pfam" id="PF03992">
    <property type="entry name" value="ABM"/>
    <property type="match status" value="1"/>
</dbReference>
<sequence length="115" mass="12445">MGEIMIIATFPTLTDENRGEFTKRADEAIALAQNEPGTMRYDWHFPEDKSRWVVVEQYIDSDAVLAHLANQGAGIAGLAKLAGGLNLQVFGDLSPQLAQALQAAAPPVYSRFAGK</sequence>
<keyword evidence="2" id="KW-0503">Monooxygenase</keyword>
<dbReference type="STRING" id="85968.GCA_900073015_02849"/>
<name>A0A2G5PD08_9MYCO</name>
<proteinExistence type="predicted"/>